<accession>A0ABS2NSV0</accession>
<protein>
    <submittedName>
        <fullName evidence="1">Uncharacterized protein</fullName>
    </submittedName>
</protein>
<dbReference type="Proteomes" id="UP001314796">
    <property type="component" value="Unassembled WGS sequence"/>
</dbReference>
<keyword evidence="2" id="KW-1185">Reference proteome</keyword>
<gene>
    <name evidence="1" type="ORF">JOC73_002615</name>
</gene>
<organism evidence="1 2">
    <name type="scientific">Alkaliphilus hydrothermalis</name>
    <dbReference type="NCBI Taxonomy" id="1482730"/>
    <lineage>
        <taxon>Bacteria</taxon>
        <taxon>Bacillati</taxon>
        <taxon>Bacillota</taxon>
        <taxon>Clostridia</taxon>
        <taxon>Peptostreptococcales</taxon>
        <taxon>Natronincolaceae</taxon>
        <taxon>Alkaliphilus</taxon>
    </lineage>
</organism>
<reference evidence="1 2" key="1">
    <citation type="submission" date="2021-01" db="EMBL/GenBank/DDBJ databases">
        <title>Genomic Encyclopedia of Type Strains, Phase IV (KMG-IV): sequencing the most valuable type-strain genomes for metagenomic binning, comparative biology and taxonomic classification.</title>
        <authorList>
            <person name="Goeker M."/>
        </authorList>
    </citation>
    <scope>NUCLEOTIDE SEQUENCE [LARGE SCALE GENOMIC DNA]</scope>
    <source>
        <strain evidence="1 2">DSM 25890</strain>
    </source>
</reference>
<evidence type="ECO:0000313" key="1">
    <source>
        <dbReference type="EMBL" id="MBM7616039.1"/>
    </source>
</evidence>
<dbReference type="EMBL" id="JAFBEE010000022">
    <property type="protein sequence ID" value="MBM7616039.1"/>
    <property type="molecule type" value="Genomic_DNA"/>
</dbReference>
<evidence type="ECO:0000313" key="2">
    <source>
        <dbReference type="Proteomes" id="UP001314796"/>
    </source>
</evidence>
<comment type="caution">
    <text evidence="1">The sequence shown here is derived from an EMBL/GenBank/DDBJ whole genome shotgun (WGS) entry which is preliminary data.</text>
</comment>
<sequence length="38" mass="4477">MKIVTLLYYKHYKLRSATIYKLGHGTTITDTIFDIVMK</sequence>
<name>A0ABS2NSV0_9FIRM</name>
<proteinExistence type="predicted"/>